<proteinExistence type="predicted"/>
<accession>A0A1M6QPR5</accession>
<sequence length="338" mass="38177">MGHVLKYLLAAALGSLVTLLAISAFQKPKIETPTQPAEIPTATISKDSPDGRYHLSVCYTEETLSDGSTTHYNRFTLTEKSTGRILESLKEPAYLSPDSPQWSPSYLYWSPESTTVIVGTFPLFRSEKPYTAIYAHDIEYYHSRFDEPLDEYIGLSAGNDPFTDLAENKPSDDDNEKIPVEEPKRYTGDFIKLPGLLEESPSHTTITVHMGFPRNYYATIDPPIDFSLPRYGHTYFRRHHVDLNEQDQQTLVQVLTNPDSYLPHPGTFGEENYFPEFAVQLQSPQSCLEISLALGQGEARIAHNGKETHYTRLQPAAVDKLKVLLIPHHQVDGLFEEE</sequence>
<keyword evidence="2" id="KW-1185">Reference proteome</keyword>
<dbReference type="STRING" id="1123071.SAMN02745181_3463"/>
<name>A0A1M6QPR5_9BACT</name>
<dbReference type="EMBL" id="FQYR01000006">
    <property type="protein sequence ID" value="SHK22083.1"/>
    <property type="molecule type" value="Genomic_DNA"/>
</dbReference>
<gene>
    <name evidence="1" type="ORF">SAMN02745181_3463</name>
</gene>
<evidence type="ECO:0000313" key="1">
    <source>
        <dbReference type="EMBL" id="SHK22083.1"/>
    </source>
</evidence>
<protein>
    <submittedName>
        <fullName evidence="1">Uncharacterized protein</fullName>
    </submittedName>
</protein>
<dbReference type="InParanoid" id="A0A1M6QPR5"/>
<evidence type="ECO:0000313" key="2">
    <source>
        <dbReference type="Proteomes" id="UP000184510"/>
    </source>
</evidence>
<dbReference type="Proteomes" id="UP000184510">
    <property type="component" value="Unassembled WGS sequence"/>
</dbReference>
<dbReference type="AlphaFoldDB" id="A0A1M6QPR5"/>
<organism evidence="1 2">
    <name type="scientific">Rubritalea squalenifaciens DSM 18772</name>
    <dbReference type="NCBI Taxonomy" id="1123071"/>
    <lineage>
        <taxon>Bacteria</taxon>
        <taxon>Pseudomonadati</taxon>
        <taxon>Verrucomicrobiota</taxon>
        <taxon>Verrucomicrobiia</taxon>
        <taxon>Verrucomicrobiales</taxon>
        <taxon>Rubritaleaceae</taxon>
        <taxon>Rubritalea</taxon>
    </lineage>
</organism>
<reference evidence="1 2" key="1">
    <citation type="submission" date="2016-11" db="EMBL/GenBank/DDBJ databases">
        <authorList>
            <person name="Jaros S."/>
            <person name="Januszkiewicz K."/>
            <person name="Wedrychowicz H."/>
        </authorList>
    </citation>
    <scope>NUCLEOTIDE SEQUENCE [LARGE SCALE GENOMIC DNA]</scope>
    <source>
        <strain evidence="1 2">DSM 18772</strain>
    </source>
</reference>